<gene>
    <name evidence="4" type="ORF">PAC_15429</name>
</gene>
<feature type="region of interest" description="Disordered" evidence="2">
    <location>
        <begin position="78"/>
        <end position="107"/>
    </location>
</feature>
<dbReference type="Pfam" id="PF00226">
    <property type="entry name" value="DnaJ"/>
    <property type="match status" value="1"/>
</dbReference>
<evidence type="ECO:0000313" key="5">
    <source>
        <dbReference type="Proteomes" id="UP000184330"/>
    </source>
</evidence>
<feature type="compositionally biased region" description="Basic and acidic residues" evidence="2">
    <location>
        <begin position="243"/>
        <end position="276"/>
    </location>
</feature>
<feature type="region of interest" description="Disordered" evidence="2">
    <location>
        <begin position="490"/>
        <end position="621"/>
    </location>
</feature>
<dbReference type="InterPro" id="IPR001623">
    <property type="entry name" value="DnaJ_domain"/>
</dbReference>
<proteinExistence type="predicted"/>
<feature type="region of interest" description="Disordered" evidence="2">
    <location>
        <begin position="122"/>
        <end position="225"/>
    </location>
</feature>
<sequence length="711" mass="80018">MNRQQGPEQDHYSILGIDPKATKADIKKAYHKSALANHPDKTGCASGERFVKAKAAYDVLSNENSRIIYDAKRRNQKQPWTYRDPNANAYSESYNANRPAPDPNQPFANLAKTYEEAMREAEAAQQARMARQRRQKEEKLRKEHEERRAKFEAAEKTRREVEAQCRKVREMEAQIRSEEAARRARQAQDAAARERLAADEQRQRQKAEEEEAKKGPQPVKWATDWASMNAKTWQELRERVDADIKKESKRSGSWEWGDARAAEERAANEEILRRMNGEGSAMDEEKLRKLREEAAARASAESGQRQEQQAKKQPDPTTSWKTTAEQTEEMLRKWREETAAQDEERKRNSKQQTADTNSRTAAEKARARQEQATRERLAKECQNTARPPPTEPKVDRMRTRSGGPPEYSGSTPEPSRKRSAAPPFDDQRARFEKERQEKEGREQERMGAQQPGTQNSCEECVHNVATIGSLKNIIERQEIELQEMKTKYDALLRSKQPPMPGTFPESPQQYDQEADDGKSTGSSWSDIESEILEKAKPSNASTSTSSNEGSSPYANFSGSFDFTSSNANPSAPQPSAASISASSNDGSSTQPRPFGFGSRGGNESPLPSRKPFGTFTNGVLDESSSQPFAGVKGFSNFAFGSETESPFARTTEELVQKEKRTGGVFTKVPLKDGGVPLFREHRRNGGVDLNYCGRCGKNVDHRFTGCDEEEL</sequence>
<feature type="compositionally biased region" description="Low complexity" evidence="2">
    <location>
        <begin position="86"/>
        <end position="97"/>
    </location>
</feature>
<dbReference type="InterPro" id="IPR018253">
    <property type="entry name" value="DnaJ_domain_CS"/>
</dbReference>
<dbReference type="SMART" id="SM00271">
    <property type="entry name" value="DnaJ"/>
    <property type="match status" value="1"/>
</dbReference>
<feature type="compositionally biased region" description="Low complexity" evidence="2">
    <location>
        <begin position="537"/>
        <end position="552"/>
    </location>
</feature>
<dbReference type="CDD" id="cd06257">
    <property type="entry name" value="DnaJ"/>
    <property type="match status" value="1"/>
</dbReference>
<keyword evidence="5" id="KW-1185">Reference proteome</keyword>
<dbReference type="PANTHER" id="PTHR44145:SF3">
    <property type="entry name" value="DNAJ HOMOLOG SUBFAMILY A MEMBER 3, MITOCHONDRIAL"/>
    <property type="match status" value="1"/>
</dbReference>
<dbReference type="PRINTS" id="PR00625">
    <property type="entry name" value="JDOMAIN"/>
</dbReference>
<dbReference type="Gene3D" id="1.10.287.110">
    <property type="entry name" value="DnaJ domain"/>
    <property type="match status" value="1"/>
</dbReference>
<evidence type="ECO:0000313" key="4">
    <source>
        <dbReference type="EMBL" id="CZR65529.1"/>
    </source>
</evidence>
<dbReference type="EMBL" id="FJOG01000031">
    <property type="protein sequence ID" value="CZR65529.1"/>
    <property type="molecule type" value="Genomic_DNA"/>
</dbReference>
<organism evidence="4 5">
    <name type="scientific">Phialocephala subalpina</name>
    <dbReference type="NCBI Taxonomy" id="576137"/>
    <lineage>
        <taxon>Eukaryota</taxon>
        <taxon>Fungi</taxon>
        <taxon>Dikarya</taxon>
        <taxon>Ascomycota</taxon>
        <taxon>Pezizomycotina</taxon>
        <taxon>Leotiomycetes</taxon>
        <taxon>Helotiales</taxon>
        <taxon>Mollisiaceae</taxon>
        <taxon>Phialocephala</taxon>
        <taxon>Phialocephala fortinii species complex</taxon>
    </lineage>
</organism>
<dbReference type="PANTHER" id="PTHR44145">
    <property type="entry name" value="DNAJ HOMOLOG SUBFAMILY A MEMBER 3, MITOCHONDRIAL"/>
    <property type="match status" value="1"/>
</dbReference>
<dbReference type="Proteomes" id="UP000184330">
    <property type="component" value="Unassembled WGS sequence"/>
</dbReference>
<reference evidence="4 5" key="1">
    <citation type="submission" date="2016-03" db="EMBL/GenBank/DDBJ databases">
        <authorList>
            <person name="Ploux O."/>
        </authorList>
    </citation>
    <scope>NUCLEOTIDE SEQUENCE [LARGE SCALE GENOMIC DNA]</scope>
    <source>
        <strain evidence="4 5">UAMH 11012</strain>
    </source>
</reference>
<dbReference type="STRING" id="576137.A0A1L7XKG1"/>
<feature type="compositionally biased region" description="Basic and acidic residues" evidence="2">
    <location>
        <begin position="191"/>
        <end position="214"/>
    </location>
</feature>
<feature type="compositionally biased region" description="Basic and acidic residues" evidence="2">
    <location>
        <begin position="283"/>
        <end position="295"/>
    </location>
</feature>
<dbReference type="SUPFAM" id="SSF46565">
    <property type="entry name" value="Chaperone J-domain"/>
    <property type="match status" value="1"/>
</dbReference>
<dbReference type="InterPro" id="IPR036869">
    <property type="entry name" value="J_dom_sf"/>
</dbReference>
<dbReference type="OrthoDB" id="3549901at2759"/>
<accession>A0A1L7XKG1</accession>
<evidence type="ECO:0000256" key="2">
    <source>
        <dbReference type="SAM" id="MobiDB-lite"/>
    </source>
</evidence>
<feature type="domain" description="J" evidence="3">
    <location>
        <begin position="10"/>
        <end position="73"/>
    </location>
</feature>
<dbReference type="PROSITE" id="PS00636">
    <property type="entry name" value="DNAJ_1"/>
    <property type="match status" value="1"/>
</dbReference>
<evidence type="ECO:0000256" key="1">
    <source>
        <dbReference type="ARBA" id="ARBA00023186"/>
    </source>
</evidence>
<dbReference type="PROSITE" id="PS50076">
    <property type="entry name" value="DNAJ_2"/>
    <property type="match status" value="1"/>
</dbReference>
<feature type="compositionally biased region" description="Basic and acidic residues" evidence="2">
    <location>
        <begin position="329"/>
        <end position="346"/>
    </location>
</feature>
<feature type="compositionally biased region" description="Basic and acidic residues" evidence="2">
    <location>
        <begin position="361"/>
        <end position="379"/>
    </location>
</feature>
<keyword evidence="1" id="KW-0143">Chaperone</keyword>
<dbReference type="AlphaFoldDB" id="A0A1L7XKG1"/>
<protein>
    <recommendedName>
        <fullName evidence="3">J domain-containing protein</fullName>
    </recommendedName>
</protein>
<feature type="region of interest" description="Disordered" evidence="2">
    <location>
        <begin position="243"/>
        <end position="457"/>
    </location>
</feature>
<dbReference type="InterPro" id="IPR051938">
    <property type="entry name" value="Apopto_cytoskel_mod"/>
</dbReference>
<feature type="compositionally biased region" description="Basic and acidic residues" evidence="2">
    <location>
        <begin position="135"/>
        <end position="182"/>
    </location>
</feature>
<feature type="compositionally biased region" description="Polar residues" evidence="2">
    <location>
        <begin position="315"/>
        <end position="325"/>
    </location>
</feature>
<feature type="compositionally biased region" description="Basic and acidic residues" evidence="2">
    <location>
        <begin position="425"/>
        <end position="445"/>
    </location>
</feature>
<evidence type="ECO:0000259" key="3">
    <source>
        <dbReference type="PROSITE" id="PS50076"/>
    </source>
</evidence>
<feature type="compositionally biased region" description="Polar residues" evidence="2">
    <location>
        <begin position="553"/>
        <end position="563"/>
    </location>
</feature>
<name>A0A1L7XKG1_9HELO</name>
<feature type="compositionally biased region" description="Low complexity" evidence="2">
    <location>
        <begin position="564"/>
        <end position="588"/>
    </location>
</feature>